<feature type="region of interest" description="Disordered" evidence="1">
    <location>
        <begin position="1"/>
        <end position="33"/>
    </location>
</feature>
<dbReference type="Proteomes" id="UP000438429">
    <property type="component" value="Unassembled WGS sequence"/>
</dbReference>
<name>A0A6A4S6G0_SCOMX</name>
<dbReference type="AlphaFoldDB" id="A0A6A4S6G0"/>
<dbReference type="EMBL" id="VEVO01000019">
    <property type="protein sequence ID" value="KAF0026721.1"/>
    <property type="molecule type" value="Genomic_DNA"/>
</dbReference>
<protein>
    <submittedName>
        <fullName evidence="2">Uncharacterized protein</fullName>
    </submittedName>
</protein>
<proteinExistence type="predicted"/>
<evidence type="ECO:0000256" key="1">
    <source>
        <dbReference type="SAM" id="MobiDB-lite"/>
    </source>
</evidence>
<comment type="caution">
    <text evidence="2">The sequence shown here is derived from an EMBL/GenBank/DDBJ whole genome shotgun (WGS) entry which is preliminary data.</text>
</comment>
<accession>A0A6A4S6G0</accession>
<evidence type="ECO:0000313" key="3">
    <source>
        <dbReference type="Proteomes" id="UP000438429"/>
    </source>
</evidence>
<organism evidence="2 3">
    <name type="scientific">Scophthalmus maximus</name>
    <name type="common">Turbot</name>
    <name type="synonym">Psetta maxima</name>
    <dbReference type="NCBI Taxonomy" id="52904"/>
    <lineage>
        <taxon>Eukaryota</taxon>
        <taxon>Metazoa</taxon>
        <taxon>Chordata</taxon>
        <taxon>Craniata</taxon>
        <taxon>Vertebrata</taxon>
        <taxon>Euteleostomi</taxon>
        <taxon>Actinopterygii</taxon>
        <taxon>Neopterygii</taxon>
        <taxon>Teleostei</taxon>
        <taxon>Neoteleostei</taxon>
        <taxon>Acanthomorphata</taxon>
        <taxon>Carangaria</taxon>
        <taxon>Pleuronectiformes</taxon>
        <taxon>Pleuronectoidei</taxon>
        <taxon>Scophthalmidae</taxon>
        <taxon>Scophthalmus</taxon>
    </lineage>
</organism>
<gene>
    <name evidence="2" type="ORF">F2P81_021458</name>
</gene>
<evidence type="ECO:0000313" key="2">
    <source>
        <dbReference type="EMBL" id="KAF0026721.1"/>
    </source>
</evidence>
<feature type="compositionally biased region" description="Polar residues" evidence="1">
    <location>
        <begin position="14"/>
        <end position="30"/>
    </location>
</feature>
<reference evidence="2 3" key="1">
    <citation type="submission" date="2019-06" db="EMBL/GenBank/DDBJ databases">
        <title>Draft genomes of female and male turbot (Scophthalmus maximus).</title>
        <authorList>
            <person name="Xu H."/>
            <person name="Xu X.-W."/>
            <person name="Shao C."/>
            <person name="Chen S."/>
        </authorList>
    </citation>
    <scope>NUCLEOTIDE SEQUENCE [LARGE SCALE GENOMIC DNA]</scope>
    <source>
        <strain evidence="2">Ysfricsl-2016a</strain>
        <tissue evidence="2">Blood</tissue>
    </source>
</reference>
<sequence length="72" mass="8036">MNLSYSDVDKPSVSAASQSVDSTPAESEVTSVPVVSLDQCERHAFEFHHEGRGVYLEQRSEPLGLMWPAWTR</sequence>